<dbReference type="Proteomes" id="UP001057998">
    <property type="component" value="Chromosome 1"/>
</dbReference>
<keyword evidence="1" id="KW-0472">Membrane</keyword>
<dbReference type="RefSeq" id="WP_255388709.1">
    <property type="nucleotide sequence ID" value="NZ_CP101508.1"/>
</dbReference>
<keyword evidence="1" id="KW-1133">Transmembrane helix</keyword>
<proteinExistence type="predicted"/>
<dbReference type="Pfam" id="PF09583">
    <property type="entry name" value="Phageshock_PspG"/>
    <property type="match status" value="1"/>
</dbReference>
<feature type="transmembrane region" description="Helical" evidence="1">
    <location>
        <begin position="40"/>
        <end position="61"/>
    </location>
</feature>
<gene>
    <name evidence="2" type="primary">pspG</name>
    <name evidence="2" type="ORF">NNL38_14435</name>
</gene>
<name>A0ABY5GF86_9GAMM</name>
<accession>A0ABY5GF86</accession>
<dbReference type="EMBL" id="CP101508">
    <property type="protein sequence ID" value="UTV27490.1"/>
    <property type="molecule type" value="Genomic_DNA"/>
</dbReference>
<reference evidence="2" key="1">
    <citation type="submission" date="2022-07" db="EMBL/GenBank/DDBJ databases">
        <title>Genome sequencing of Photobacterium atrarenae GJH2-4.</title>
        <authorList>
            <person name="Park S.-J."/>
        </authorList>
    </citation>
    <scope>NUCLEOTIDE SEQUENCE</scope>
    <source>
        <strain evidence="2">GJH2-4</strain>
    </source>
</reference>
<sequence length="83" mass="9570">MIEFLFLVAFAFVLLFTGVSLVGMAVAVFAGFVVMALVGMLGIVLKLLPWLILIAVGIWLYRRHQPAQCRQTHDRRTQYRRRY</sequence>
<protein>
    <submittedName>
        <fullName evidence="2">Envelope stress response protein PspG</fullName>
    </submittedName>
</protein>
<evidence type="ECO:0000313" key="3">
    <source>
        <dbReference type="Proteomes" id="UP001057998"/>
    </source>
</evidence>
<organism evidence="2 3">
    <name type="scientific">Photobacterium atrarenae</name>
    <dbReference type="NCBI Taxonomy" id="865757"/>
    <lineage>
        <taxon>Bacteria</taxon>
        <taxon>Pseudomonadati</taxon>
        <taxon>Pseudomonadota</taxon>
        <taxon>Gammaproteobacteria</taxon>
        <taxon>Vibrionales</taxon>
        <taxon>Vibrionaceae</taxon>
        <taxon>Photobacterium</taxon>
    </lineage>
</organism>
<keyword evidence="1" id="KW-0812">Transmembrane</keyword>
<dbReference type="NCBIfam" id="TIGR02975">
    <property type="entry name" value="phageshock_pspG"/>
    <property type="match status" value="1"/>
</dbReference>
<evidence type="ECO:0000313" key="2">
    <source>
        <dbReference type="EMBL" id="UTV27490.1"/>
    </source>
</evidence>
<evidence type="ECO:0000256" key="1">
    <source>
        <dbReference type="SAM" id="Phobius"/>
    </source>
</evidence>
<dbReference type="InterPro" id="IPR014318">
    <property type="entry name" value="Phageshock_PspG"/>
</dbReference>
<keyword evidence="3" id="KW-1185">Reference proteome</keyword>